<dbReference type="AlphaFoldDB" id="A0A5C6C368"/>
<evidence type="ECO:0000313" key="2">
    <source>
        <dbReference type="Proteomes" id="UP000319908"/>
    </source>
</evidence>
<dbReference type="Proteomes" id="UP000319908">
    <property type="component" value="Unassembled WGS sequence"/>
</dbReference>
<dbReference type="EMBL" id="SJPU01000001">
    <property type="protein sequence ID" value="TWU18525.1"/>
    <property type="molecule type" value="Genomic_DNA"/>
</dbReference>
<comment type="caution">
    <text evidence="1">The sequence shown here is derived from an EMBL/GenBank/DDBJ whole genome shotgun (WGS) entry which is preliminary data.</text>
</comment>
<accession>A0A5C6C368</accession>
<protein>
    <submittedName>
        <fullName evidence="1">Uncharacterized protein</fullName>
    </submittedName>
</protein>
<organism evidence="1 2">
    <name type="scientific">Allorhodopirellula heiligendammensis</name>
    <dbReference type="NCBI Taxonomy" id="2714739"/>
    <lineage>
        <taxon>Bacteria</taxon>
        <taxon>Pseudomonadati</taxon>
        <taxon>Planctomycetota</taxon>
        <taxon>Planctomycetia</taxon>
        <taxon>Pirellulales</taxon>
        <taxon>Pirellulaceae</taxon>
        <taxon>Allorhodopirellula</taxon>
    </lineage>
</organism>
<gene>
    <name evidence="1" type="ORF">Poly21_06880</name>
</gene>
<reference evidence="1 2" key="1">
    <citation type="journal article" date="2020" name="Antonie Van Leeuwenhoek">
        <title>Rhodopirellula heiligendammensis sp. nov., Rhodopirellula pilleata sp. nov., and Rhodopirellula solitaria sp. nov. isolated from natural or artificial marine surfaces in Northern Germany and California, USA, and emended description of the genus Rhodopirellula.</title>
        <authorList>
            <person name="Kallscheuer N."/>
            <person name="Wiegand S."/>
            <person name="Jogler M."/>
            <person name="Boedeker C."/>
            <person name="Peeters S.H."/>
            <person name="Rast P."/>
            <person name="Heuer A."/>
            <person name="Jetten M.S.M."/>
            <person name="Rohde M."/>
            <person name="Jogler C."/>
        </authorList>
    </citation>
    <scope>NUCLEOTIDE SEQUENCE [LARGE SCALE GENOMIC DNA]</scope>
    <source>
        <strain evidence="1 2">Poly21</strain>
    </source>
</reference>
<sequence>MLEKANPDLRRDSEDACELRACSWGQRRRVRGDRQAKSGVRSGGKIDFPKVWLEWYNRICCDDDLSQKSTMTPHPRTDA</sequence>
<name>A0A5C6C368_9BACT</name>
<evidence type="ECO:0000313" key="1">
    <source>
        <dbReference type="EMBL" id="TWU18525.1"/>
    </source>
</evidence>
<keyword evidence="2" id="KW-1185">Reference proteome</keyword>
<proteinExistence type="predicted"/>